<dbReference type="SUPFAM" id="SSF82199">
    <property type="entry name" value="SET domain"/>
    <property type="match status" value="1"/>
</dbReference>
<evidence type="ECO:0000256" key="1">
    <source>
        <dbReference type="ARBA" id="ARBA00022853"/>
    </source>
</evidence>
<feature type="non-terminal residue" evidence="2">
    <location>
        <position position="112"/>
    </location>
</feature>
<comment type="caution">
    <text evidence="2">The sequence shown here is derived from an EMBL/GenBank/DDBJ whole genome shotgun (WGS) entry which is preliminary data.</text>
</comment>
<evidence type="ECO:0000313" key="3">
    <source>
        <dbReference type="Proteomes" id="UP000242450"/>
    </source>
</evidence>
<accession>A0A212CKG3</accession>
<organism evidence="2 3">
    <name type="scientific">Cervus elaphus hippelaphus</name>
    <name type="common">European red deer</name>
    <dbReference type="NCBI Taxonomy" id="46360"/>
    <lineage>
        <taxon>Eukaryota</taxon>
        <taxon>Metazoa</taxon>
        <taxon>Chordata</taxon>
        <taxon>Craniata</taxon>
        <taxon>Vertebrata</taxon>
        <taxon>Euteleostomi</taxon>
        <taxon>Mammalia</taxon>
        <taxon>Eutheria</taxon>
        <taxon>Laurasiatheria</taxon>
        <taxon>Artiodactyla</taxon>
        <taxon>Ruminantia</taxon>
        <taxon>Pecora</taxon>
        <taxon>Cervidae</taxon>
        <taxon>Cervinae</taxon>
        <taxon>Cervus</taxon>
    </lineage>
</organism>
<dbReference type="OrthoDB" id="1928087at2759"/>
<dbReference type="GO" id="GO:0006325">
    <property type="term" value="P:chromatin organization"/>
    <property type="evidence" value="ECO:0007669"/>
    <property type="project" value="UniProtKB-KW"/>
</dbReference>
<name>A0A212CKG3_CEREH</name>
<proteinExistence type="predicted"/>
<dbReference type="PANTHER" id="PTHR46462">
    <property type="entry name" value="UPSET, ISOFORM A"/>
    <property type="match status" value="1"/>
</dbReference>
<dbReference type="Proteomes" id="UP000242450">
    <property type="component" value="Chromosome 18"/>
</dbReference>
<feature type="non-terminal residue" evidence="2">
    <location>
        <position position="1"/>
    </location>
</feature>
<reference evidence="2 3" key="1">
    <citation type="journal article" date="2018" name="Mol. Genet. Genomics">
        <title>The red deer Cervus elaphus genome CerEla1.0: sequencing, annotating, genes, and chromosomes.</title>
        <authorList>
            <person name="Bana N.A."/>
            <person name="Nyiri A."/>
            <person name="Nagy J."/>
            <person name="Frank K."/>
            <person name="Nagy T."/>
            <person name="Steger V."/>
            <person name="Schiller M."/>
            <person name="Lakatos P."/>
            <person name="Sugar L."/>
            <person name="Horn P."/>
            <person name="Barta E."/>
            <person name="Orosz L."/>
        </authorList>
    </citation>
    <scope>NUCLEOTIDE SEQUENCE [LARGE SCALE GENOMIC DNA]</scope>
    <source>
        <strain evidence="2">Hungarian</strain>
    </source>
</reference>
<dbReference type="InterPro" id="IPR046341">
    <property type="entry name" value="SET_dom_sf"/>
</dbReference>
<keyword evidence="1" id="KW-0156">Chromatin regulator</keyword>
<gene>
    <name evidence="2" type="ORF">Celaphus_00011978</name>
</gene>
<dbReference type="AlphaFoldDB" id="A0A212CKG3"/>
<dbReference type="GO" id="GO:0034967">
    <property type="term" value="C:Set3 complex"/>
    <property type="evidence" value="ECO:0007669"/>
    <property type="project" value="TreeGrafter"/>
</dbReference>
<evidence type="ECO:0000313" key="2">
    <source>
        <dbReference type="EMBL" id="OWK06334.1"/>
    </source>
</evidence>
<dbReference type="PANTHER" id="PTHR46462:SF2">
    <property type="entry name" value="INACTIVE HISTONE-LYSINE N-METHYLTRANSFERASE 2E"/>
    <property type="match status" value="1"/>
</dbReference>
<sequence>GSAPEIDPSSDVSNFGWETKIKAWMDQYEEANNNQYSEGVQREAQRIALRLGNGNDKKEIKSDLNTNNLIFKPPVEVRHEIEDGTIHLYIYSIQSIPKGTEITIAFDFDYGN</sequence>
<keyword evidence="3" id="KW-1185">Reference proteome</keyword>
<protein>
    <submittedName>
        <fullName evidence="2">KMT2E</fullName>
    </submittedName>
</protein>
<dbReference type="GO" id="GO:0006355">
    <property type="term" value="P:regulation of DNA-templated transcription"/>
    <property type="evidence" value="ECO:0007669"/>
    <property type="project" value="TreeGrafter"/>
</dbReference>
<dbReference type="EMBL" id="MKHE01000018">
    <property type="protein sequence ID" value="OWK06334.1"/>
    <property type="molecule type" value="Genomic_DNA"/>
</dbReference>
<dbReference type="GO" id="GO:0070210">
    <property type="term" value="C:Rpd3L-Expanded complex"/>
    <property type="evidence" value="ECO:0007669"/>
    <property type="project" value="TreeGrafter"/>
</dbReference>